<dbReference type="AlphaFoldDB" id="A0A5K3FYU8"/>
<sequence>MKRPSCKSIRAKSLACYSISPLSCQGWSIGVYRTGYFINHQKCGKPRQKQRTASLLIRHERKIGSLPEIDTNEEQYEISGLTSVVNSDGRHMTHRSGL</sequence>
<evidence type="ECO:0000313" key="1">
    <source>
        <dbReference type="WBParaSite" id="MCU_011920-RA"/>
    </source>
</evidence>
<proteinExistence type="predicted"/>
<accession>A0A5K3FYU8</accession>
<dbReference type="WBParaSite" id="MCU_011920-RA">
    <property type="protein sequence ID" value="MCU_011920-RA"/>
    <property type="gene ID" value="MCU_011920"/>
</dbReference>
<organism evidence="1">
    <name type="scientific">Mesocestoides corti</name>
    <name type="common">Flatworm</name>
    <dbReference type="NCBI Taxonomy" id="53468"/>
    <lineage>
        <taxon>Eukaryota</taxon>
        <taxon>Metazoa</taxon>
        <taxon>Spiralia</taxon>
        <taxon>Lophotrochozoa</taxon>
        <taxon>Platyhelminthes</taxon>
        <taxon>Cestoda</taxon>
        <taxon>Eucestoda</taxon>
        <taxon>Cyclophyllidea</taxon>
        <taxon>Mesocestoididae</taxon>
        <taxon>Mesocestoides</taxon>
    </lineage>
</organism>
<name>A0A5K3FYU8_MESCO</name>
<protein>
    <submittedName>
        <fullName evidence="1">Uncharacterized protein</fullName>
    </submittedName>
</protein>
<reference evidence="1" key="1">
    <citation type="submission" date="2019-11" db="UniProtKB">
        <authorList>
            <consortium name="WormBaseParasite"/>
        </authorList>
    </citation>
    <scope>IDENTIFICATION</scope>
</reference>